<evidence type="ECO:0000313" key="3">
    <source>
        <dbReference type="Proteomes" id="UP001162131"/>
    </source>
</evidence>
<keyword evidence="1" id="KW-0472">Membrane</keyword>
<protein>
    <recommendedName>
        <fullName evidence="4">Caveolin</fullName>
    </recommendedName>
</protein>
<name>A0AAU9IVX9_9CILI</name>
<evidence type="ECO:0008006" key="4">
    <source>
        <dbReference type="Google" id="ProtNLM"/>
    </source>
</evidence>
<gene>
    <name evidence="2" type="ORF">BSTOLATCC_MIC19050</name>
</gene>
<organism evidence="2 3">
    <name type="scientific">Blepharisma stoltei</name>
    <dbReference type="NCBI Taxonomy" id="1481888"/>
    <lineage>
        <taxon>Eukaryota</taxon>
        <taxon>Sar</taxon>
        <taxon>Alveolata</taxon>
        <taxon>Ciliophora</taxon>
        <taxon>Postciliodesmatophora</taxon>
        <taxon>Heterotrichea</taxon>
        <taxon>Heterotrichida</taxon>
        <taxon>Blepharismidae</taxon>
        <taxon>Blepharisma</taxon>
    </lineage>
</organism>
<evidence type="ECO:0000256" key="1">
    <source>
        <dbReference type="SAM" id="Phobius"/>
    </source>
</evidence>
<keyword evidence="1" id="KW-0812">Transmembrane</keyword>
<dbReference type="AlphaFoldDB" id="A0AAU9IVX9"/>
<feature type="transmembrane region" description="Helical" evidence="1">
    <location>
        <begin position="97"/>
        <end position="130"/>
    </location>
</feature>
<dbReference type="EMBL" id="CAJZBQ010000018">
    <property type="protein sequence ID" value="CAG9317808.1"/>
    <property type="molecule type" value="Genomic_DNA"/>
</dbReference>
<comment type="caution">
    <text evidence="2">The sequence shown here is derived from an EMBL/GenBank/DDBJ whole genome shotgun (WGS) entry which is preliminary data.</text>
</comment>
<reference evidence="2" key="1">
    <citation type="submission" date="2021-09" db="EMBL/GenBank/DDBJ databases">
        <authorList>
            <consortium name="AG Swart"/>
            <person name="Singh M."/>
            <person name="Singh A."/>
            <person name="Seah K."/>
            <person name="Emmerich C."/>
        </authorList>
    </citation>
    <scope>NUCLEOTIDE SEQUENCE</scope>
    <source>
        <strain evidence="2">ATCC30299</strain>
    </source>
</reference>
<proteinExistence type="predicted"/>
<keyword evidence="1" id="KW-1133">Transmembrane helix</keyword>
<accession>A0AAU9IVX9</accession>
<keyword evidence="3" id="KW-1185">Reference proteome</keyword>
<sequence>MSEANLSESFFPLDKTQESDYGISEEDLNLPVTHNMCVVYRFIQQENKFDFDSNKIRTYEVIEGKVDKEKFNYHFDLINNDRNLTPPSAFYKFGITLLAVCMMMSLLLILLLIWAILILDLVILALAIYIMKRSGILIWVWRAQVLDRAWFPGLRKLLIELNEEYSRVGLHWTLDNEGKWLQLGQKEVDHCVFN</sequence>
<evidence type="ECO:0000313" key="2">
    <source>
        <dbReference type="EMBL" id="CAG9317808.1"/>
    </source>
</evidence>
<dbReference type="Proteomes" id="UP001162131">
    <property type="component" value="Unassembled WGS sequence"/>
</dbReference>